<evidence type="ECO:0000313" key="2">
    <source>
        <dbReference type="EMBL" id="GIJ02734.1"/>
    </source>
</evidence>
<proteinExistence type="predicted"/>
<protein>
    <recommendedName>
        <fullName evidence="4">Lipoprotein</fullName>
    </recommendedName>
</protein>
<dbReference type="Proteomes" id="UP000652013">
    <property type="component" value="Unassembled WGS sequence"/>
</dbReference>
<sequence>MRRILAAGLIAVLAGCTPPTAQSIIDYPYYADTAALEKAAPLIVRARVDETGEQDRHGLRTTLGTATVTAVAKGDVAPGDTVDIAFYGPAADATPSTDLAGAEWVLLLETFPADPAVLISGTQGAYAVRDGRAVRGGDNPVELSPATLRALGLR</sequence>
<evidence type="ECO:0000256" key="1">
    <source>
        <dbReference type="SAM" id="SignalP"/>
    </source>
</evidence>
<dbReference type="PROSITE" id="PS51257">
    <property type="entry name" value="PROKAR_LIPOPROTEIN"/>
    <property type="match status" value="1"/>
</dbReference>
<organism evidence="2 3">
    <name type="scientific">Spirilliplanes yamanashiensis</name>
    <dbReference type="NCBI Taxonomy" id="42233"/>
    <lineage>
        <taxon>Bacteria</taxon>
        <taxon>Bacillati</taxon>
        <taxon>Actinomycetota</taxon>
        <taxon>Actinomycetes</taxon>
        <taxon>Micromonosporales</taxon>
        <taxon>Micromonosporaceae</taxon>
        <taxon>Spirilliplanes</taxon>
    </lineage>
</organism>
<evidence type="ECO:0000313" key="3">
    <source>
        <dbReference type="Proteomes" id="UP000652013"/>
    </source>
</evidence>
<dbReference type="AlphaFoldDB" id="A0A8J3Y736"/>
<dbReference type="EMBL" id="BOOY01000014">
    <property type="protein sequence ID" value="GIJ02734.1"/>
    <property type="molecule type" value="Genomic_DNA"/>
</dbReference>
<reference evidence="2" key="1">
    <citation type="submission" date="2021-01" db="EMBL/GenBank/DDBJ databases">
        <title>Whole genome shotgun sequence of Spirilliplanes yamanashiensis NBRC 15828.</title>
        <authorList>
            <person name="Komaki H."/>
            <person name="Tamura T."/>
        </authorList>
    </citation>
    <scope>NUCLEOTIDE SEQUENCE</scope>
    <source>
        <strain evidence="2">NBRC 15828</strain>
    </source>
</reference>
<comment type="caution">
    <text evidence="2">The sequence shown here is derived from an EMBL/GenBank/DDBJ whole genome shotgun (WGS) entry which is preliminary data.</text>
</comment>
<accession>A0A8J3Y736</accession>
<dbReference type="RefSeq" id="WP_203938026.1">
    <property type="nucleotide sequence ID" value="NZ_BAAAGJ010000009.1"/>
</dbReference>
<evidence type="ECO:0008006" key="4">
    <source>
        <dbReference type="Google" id="ProtNLM"/>
    </source>
</evidence>
<name>A0A8J3Y736_9ACTN</name>
<feature type="signal peptide" evidence="1">
    <location>
        <begin position="1"/>
        <end position="21"/>
    </location>
</feature>
<keyword evidence="1" id="KW-0732">Signal</keyword>
<keyword evidence="3" id="KW-1185">Reference proteome</keyword>
<gene>
    <name evidence="2" type="ORF">Sya03_20860</name>
</gene>
<feature type="chain" id="PRO_5038854361" description="Lipoprotein" evidence="1">
    <location>
        <begin position="22"/>
        <end position="154"/>
    </location>
</feature>